<reference evidence="1 2" key="1">
    <citation type="journal article" date="2014" name="PLoS Genet.">
        <title>The Genome of Spironucleus salmonicida Highlights a Fish Pathogen Adapted to Fluctuating Environments.</title>
        <authorList>
            <person name="Xu F."/>
            <person name="Jerlstrom-Hultqvist J."/>
            <person name="Einarsson E."/>
            <person name="Astvaldsson A."/>
            <person name="Svard S.G."/>
            <person name="Andersson J.O."/>
        </authorList>
    </citation>
    <scope>NUCLEOTIDE SEQUENCE [LARGE SCALE GENOMIC DNA]</scope>
    <source>
        <strain evidence="1 2">ATCC 50377</strain>
    </source>
</reference>
<proteinExistence type="predicted"/>
<evidence type="ECO:0000313" key="2">
    <source>
        <dbReference type="Proteomes" id="UP000018208"/>
    </source>
</evidence>
<comment type="caution">
    <text evidence="1">The sequence shown here is derived from an EMBL/GenBank/DDBJ whole genome shotgun (WGS) entry which is preliminary data.</text>
</comment>
<dbReference type="RefSeq" id="XP_067764969.1">
    <property type="nucleotide sequence ID" value="XM_067907995.1"/>
</dbReference>
<dbReference type="EMBL" id="AUWU02000004">
    <property type="protein sequence ID" value="KAH0574196.1"/>
    <property type="molecule type" value="Genomic_DNA"/>
</dbReference>
<protein>
    <submittedName>
        <fullName evidence="1">Uncharacterized protein</fullName>
    </submittedName>
</protein>
<dbReference type="GeneID" id="94298166"/>
<gene>
    <name evidence="1" type="ORF">SS50377_24143</name>
</gene>
<organism evidence="1 2">
    <name type="scientific">Spironucleus salmonicida</name>
    <dbReference type="NCBI Taxonomy" id="348837"/>
    <lineage>
        <taxon>Eukaryota</taxon>
        <taxon>Metamonada</taxon>
        <taxon>Diplomonadida</taxon>
        <taxon>Hexamitidae</taxon>
        <taxon>Hexamitinae</taxon>
        <taxon>Spironucleus</taxon>
    </lineage>
</organism>
<accession>A0A9P8LTX9</accession>
<evidence type="ECO:0000313" key="1">
    <source>
        <dbReference type="EMBL" id="KAH0574196.1"/>
    </source>
</evidence>
<sequence length="71" mass="8021">MGGERKAYWVLEDFVFYRSGNVVLQVDCGGIGKDAVLEIPTVSRDGNKIDETIYVQETVKFIILSYFAEIN</sequence>
<name>A0A9P8LTX9_9EUKA</name>
<keyword evidence="2" id="KW-1185">Reference proteome</keyword>
<dbReference type="Proteomes" id="UP000018208">
    <property type="component" value="Unassembled WGS sequence"/>
</dbReference>
<dbReference type="KEGG" id="ssao:94298166"/>
<dbReference type="AlphaFoldDB" id="A0A9P8LTX9"/>